<reference evidence="2" key="1">
    <citation type="submission" date="2021-11" db="EMBL/GenBank/DDBJ databases">
        <authorList>
            <consortium name="Genoscope - CEA"/>
            <person name="William W."/>
        </authorList>
    </citation>
    <scope>NUCLEOTIDE SEQUENCE</scope>
</reference>
<dbReference type="EMBL" id="CAKKNE010000005">
    <property type="protein sequence ID" value="CAH0377370.1"/>
    <property type="molecule type" value="Genomic_DNA"/>
</dbReference>
<evidence type="ECO:0000256" key="1">
    <source>
        <dbReference type="SAM" id="MobiDB-lite"/>
    </source>
</evidence>
<feature type="region of interest" description="Disordered" evidence="1">
    <location>
        <begin position="109"/>
        <end position="136"/>
    </location>
</feature>
<protein>
    <submittedName>
        <fullName evidence="2">Uncharacterized protein</fullName>
    </submittedName>
</protein>
<feature type="non-terminal residue" evidence="2">
    <location>
        <position position="382"/>
    </location>
</feature>
<feature type="compositionally biased region" description="Polar residues" evidence="1">
    <location>
        <begin position="201"/>
        <end position="223"/>
    </location>
</feature>
<evidence type="ECO:0000313" key="2">
    <source>
        <dbReference type="EMBL" id="CAH0377370.1"/>
    </source>
</evidence>
<evidence type="ECO:0000313" key="3">
    <source>
        <dbReference type="Proteomes" id="UP000789595"/>
    </source>
</evidence>
<dbReference type="AlphaFoldDB" id="A0A8J2X1N6"/>
<sequence length="382" mass="41565">MYDWRPRSRHLSHFDGCFAYFVAHFRSFSRKKCAWRNFLQPLHHLKCCCVLTWNQMPVSQRLHTSLFWRGIEQAASVPEASRPHMTHRRAWALPRVRGKLMRSSYSRGWAGASRSRGFGTPSTTLDRPASTAGSGGVTQEALRGLFAELLDEDWTGSPRMSKLRARGFRPPKVEPACGADKDSSESPSIDGDSRPGGDTIETPSTDSIDASSPAESSLDASRVTTRRCREDSGASASSTALSALRRPAALALAAASPVGAGACSATAARSTSIATRGAVVLWMPPAAATGYQIQAMPATQRCCKDSSRSAVRIALSYCTAFSLWPVSATARTNRANWARVPTVLPQKQRLYASLAMFSSGFDLAAVRTRNSSRCKSQNRRNT</sequence>
<accession>A0A8J2X1N6</accession>
<keyword evidence="3" id="KW-1185">Reference proteome</keyword>
<comment type="caution">
    <text evidence="2">The sequence shown here is derived from an EMBL/GenBank/DDBJ whole genome shotgun (WGS) entry which is preliminary data.</text>
</comment>
<name>A0A8J2X1N6_9STRA</name>
<dbReference type="Proteomes" id="UP000789595">
    <property type="component" value="Unassembled WGS sequence"/>
</dbReference>
<proteinExistence type="predicted"/>
<gene>
    <name evidence="2" type="ORF">PECAL_5P19240</name>
</gene>
<feature type="region of interest" description="Disordered" evidence="1">
    <location>
        <begin position="161"/>
        <end position="239"/>
    </location>
</feature>
<organism evidence="2 3">
    <name type="scientific">Pelagomonas calceolata</name>
    <dbReference type="NCBI Taxonomy" id="35677"/>
    <lineage>
        <taxon>Eukaryota</taxon>
        <taxon>Sar</taxon>
        <taxon>Stramenopiles</taxon>
        <taxon>Ochrophyta</taxon>
        <taxon>Pelagophyceae</taxon>
        <taxon>Pelagomonadales</taxon>
        <taxon>Pelagomonadaceae</taxon>
        <taxon>Pelagomonas</taxon>
    </lineage>
</organism>